<dbReference type="InterPro" id="IPR042099">
    <property type="entry name" value="ANL_N_sf"/>
</dbReference>
<evidence type="ECO:0000259" key="7">
    <source>
        <dbReference type="Pfam" id="PF00501"/>
    </source>
</evidence>
<dbReference type="GO" id="GO:0005829">
    <property type="term" value="C:cytosol"/>
    <property type="evidence" value="ECO:0007669"/>
    <property type="project" value="TreeGrafter"/>
</dbReference>
<dbReference type="HOGENOM" id="CLU_000022_3_6_2"/>
<dbReference type="GeneID" id="4462241"/>
<dbReference type="AlphaFoldDB" id="A0B8F3"/>
<feature type="domain" description="AMP-binding enzyme C-terminal" evidence="8">
    <location>
        <begin position="548"/>
        <end position="626"/>
    </location>
</feature>
<keyword evidence="4" id="KW-0547">Nucleotide-binding</keyword>
<evidence type="ECO:0000256" key="2">
    <source>
        <dbReference type="ARBA" id="ARBA00013275"/>
    </source>
</evidence>
<dbReference type="PROSITE" id="PS00455">
    <property type="entry name" value="AMP_BINDING"/>
    <property type="match status" value="1"/>
</dbReference>
<accession>A0B8F3</accession>
<protein>
    <recommendedName>
        <fullName evidence="2 6">Acetate--CoA ligase</fullName>
        <ecNumber evidence="2 6">6.2.1.1</ecNumber>
    </recommendedName>
</protein>
<dbReference type="InterPro" id="IPR000873">
    <property type="entry name" value="AMP-dep_synth/lig_dom"/>
</dbReference>
<dbReference type="GO" id="GO:0043427">
    <property type="term" value="P:carbon fixation by 3-hydroxypropionate cycle"/>
    <property type="evidence" value="ECO:0007669"/>
    <property type="project" value="UniProtKB-ARBA"/>
</dbReference>
<feature type="domain" description="Acetyl-coenzyme A synthetase N-terminal" evidence="9">
    <location>
        <begin position="43"/>
        <end position="96"/>
    </location>
</feature>
<evidence type="ECO:0000256" key="6">
    <source>
        <dbReference type="NCBIfam" id="TIGR02188"/>
    </source>
</evidence>
<dbReference type="InterPro" id="IPR045851">
    <property type="entry name" value="AMP-bd_C_sf"/>
</dbReference>
<dbReference type="KEGG" id="mtp:Mthe_1196"/>
<comment type="similarity">
    <text evidence="1">Belongs to the ATP-dependent AMP-binding enzyme family.</text>
</comment>
<dbReference type="NCBIfam" id="NF001208">
    <property type="entry name" value="PRK00174.1"/>
    <property type="match status" value="1"/>
</dbReference>
<dbReference type="InterPro" id="IPR011904">
    <property type="entry name" value="Ac_CoA_lig"/>
</dbReference>
<proteinExistence type="inferred from homology"/>
<dbReference type="GO" id="GO:0005524">
    <property type="term" value="F:ATP binding"/>
    <property type="evidence" value="ECO:0007669"/>
    <property type="project" value="UniProtKB-KW"/>
</dbReference>
<evidence type="ECO:0000313" key="10">
    <source>
        <dbReference type="EMBL" id="ABK14977.1"/>
    </source>
</evidence>
<dbReference type="PANTHER" id="PTHR24095">
    <property type="entry name" value="ACETYL-COENZYME A SYNTHETASE"/>
    <property type="match status" value="1"/>
</dbReference>
<evidence type="ECO:0000313" key="11">
    <source>
        <dbReference type="Proteomes" id="UP000000674"/>
    </source>
</evidence>
<dbReference type="CDD" id="cd05966">
    <property type="entry name" value="ACS"/>
    <property type="match status" value="1"/>
</dbReference>
<reference evidence="10 11" key="1">
    <citation type="submission" date="2006-10" db="EMBL/GenBank/DDBJ databases">
        <title>Complete sequence of Methanosaeta thermophila PT.</title>
        <authorList>
            <consortium name="US DOE Joint Genome Institute"/>
            <person name="Copeland A."/>
            <person name="Lucas S."/>
            <person name="Lapidus A."/>
            <person name="Barry K."/>
            <person name="Detter J.C."/>
            <person name="Glavina del Rio T."/>
            <person name="Hammon N."/>
            <person name="Israni S."/>
            <person name="Pitluck S."/>
            <person name="Chain P."/>
            <person name="Malfatti S."/>
            <person name="Shin M."/>
            <person name="Vergez L."/>
            <person name="Schmutz J."/>
            <person name="Larimer F."/>
            <person name="Land M."/>
            <person name="Hauser L."/>
            <person name="Kyrpides N."/>
            <person name="Kim E."/>
            <person name="Smith K.S."/>
            <person name="Ingram-Smith C."/>
            <person name="Richardson P."/>
        </authorList>
    </citation>
    <scope>NUCLEOTIDE SEQUENCE [LARGE SCALE GENOMIC DNA]</scope>
    <source>
        <strain evidence="11">DSM 6194 / JCM 14653 / NBRC 101360 / PT</strain>
    </source>
</reference>
<dbReference type="Pfam" id="PF13193">
    <property type="entry name" value="AMP-binding_C"/>
    <property type="match status" value="1"/>
</dbReference>
<keyword evidence="5" id="KW-0067">ATP-binding</keyword>
<dbReference type="SUPFAM" id="SSF56801">
    <property type="entry name" value="Acetyl-CoA synthetase-like"/>
    <property type="match status" value="1"/>
</dbReference>
<dbReference type="Gene3D" id="3.40.50.12780">
    <property type="entry name" value="N-terminal domain of ligase-like"/>
    <property type="match status" value="1"/>
</dbReference>
<dbReference type="GO" id="GO:0019427">
    <property type="term" value="P:acetyl-CoA biosynthetic process from acetate"/>
    <property type="evidence" value="ECO:0007669"/>
    <property type="project" value="UniProtKB-UniRule"/>
</dbReference>
<dbReference type="OrthoDB" id="371752at2157"/>
<dbReference type="Pfam" id="PF16177">
    <property type="entry name" value="ACAS_N"/>
    <property type="match status" value="1"/>
</dbReference>
<organism evidence="10 11">
    <name type="scientific">Methanothrix thermoacetophila (strain DSM 6194 / JCM 14653 / NBRC 101360 / PT)</name>
    <name type="common">Methanosaeta thermophila</name>
    <dbReference type="NCBI Taxonomy" id="349307"/>
    <lineage>
        <taxon>Archaea</taxon>
        <taxon>Methanobacteriati</taxon>
        <taxon>Methanobacteriota</taxon>
        <taxon>Stenosarchaea group</taxon>
        <taxon>Methanomicrobia</taxon>
        <taxon>Methanotrichales</taxon>
        <taxon>Methanotrichaceae</taxon>
        <taxon>Methanothrix</taxon>
    </lineage>
</organism>
<evidence type="ECO:0000256" key="5">
    <source>
        <dbReference type="ARBA" id="ARBA00022840"/>
    </source>
</evidence>
<dbReference type="FunFam" id="3.40.50.12780:FF:000001">
    <property type="entry name" value="Acetyl-coenzyme A synthetase"/>
    <property type="match status" value="1"/>
</dbReference>
<dbReference type="NCBIfam" id="TIGR02188">
    <property type="entry name" value="Ac_CoA_lig_AcsA"/>
    <property type="match status" value="1"/>
</dbReference>
<evidence type="ECO:0000259" key="8">
    <source>
        <dbReference type="Pfam" id="PF13193"/>
    </source>
</evidence>
<dbReference type="Proteomes" id="UP000000674">
    <property type="component" value="Chromosome"/>
</dbReference>
<keyword evidence="11" id="KW-1185">Reference proteome</keyword>
<dbReference type="PANTHER" id="PTHR24095:SF14">
    <property type="entry name" value="ACETYL-COENZYME A SYNTHETASE 1"/>
    <property type="match status" value="1"/>
</dbReference>
<dbReference type="InterPro" id="IPR020845">
    <property type="entry name" value="AMP-binding_CS"/>
</dbReference>
<keyword evidence="3 10" id="KW-0436">Ligase</keyword>
<dbReference type="GO" id="GO:0016208">
    <property type="term" value="F:AMP binding"/>
    <property type="evidence" value="ECO:0007669"/>
    <property type="project" value="InterPro"/>
</dbReference>
<sequence>MAEETAKTAVLLEERRLFHPPKELVENSNVMQWMKKKGFKTEKEMREWCSKNYVEFWDEMAKTYADWFEPYKQVLDWKPPYAKWFVGGKVNMAYNAVDRHAKSWRRNKVAYIGVGEPLGDVRKFTYGDLYREVNKFANGLKSLGVEKGDRVSIYMPMIPELPIAMLACAKIGAIHSVVFSGFSSKAYADRVIDAESKISITVDGFWRRGKIVELKKQADEAIQDAPTVKHQIVYKRTGQDIPWNKDRDIWWHDLVKDQPAECETEQLDPEHRLFILYTSGTTGKPKGIEHAHGGYCVGVPQTLHWVFDLKEDDVWWCTADIGWITGHSYIVYGPLSLGATSIIYEGSPDYPDFGRWWSIIEEFGVNVLYTAPTAIRMFMRAGEQWPAKYNMKCLRLLGTVGEPINPEAWVWYRKNIGRDELQIMDTWWQTETGTFIGSPLPITPLKPGSCTFALPGYSMDVWDEAGKPVPPGEGGNIVILEPYPSMLRDFYKDPDRYFRTYWETYWNVRAGTYLAGDKGRRDEDGYFWIQGRIDDVIKVAGHRIGNSEVESAAVSHPKVAEAAVIGKPDPVKGEVIIVFAILREGVQESEELKKDIAKHIRETLGPVAMPEAVYFVKDVPKTRSGKIMRRVIRAKAMGQPVGDISTLANPEAVDAIPKIV</sequence>
<dbReference type="EC" id="6.2.1.1" evidence="2 6"/>
<dbReference type="RefSeq" id="WP_011696369.1">
    <property type="nucleotide sequence ID" value="NC_008553.1"/>
</dbReference>
<dbReference type="STRING" id="349307.Mthe_1196"/>
<gene>
    <name evidence="10" type="ordered locus">Mthe_1196</name>
</gene>
<name>A0B8F3_METTP</name>
<dbReference type="GO" id="GO:0043955">
    <property type="term" value="F:3-hydroxypropionyl-CoA synthetase activity"/>
    <property type="evidence" value="ECO:0007669"/>
    <property type="project" value="UniProtKB-ARBA"/>
</dbReference>
<dbReference type="Pfam" id="PF00501">
    <property type="entry name" value="AMP-binding"/>
    <property type="match status" value="1"/>
</dbReference>
<dbReference type="GO" id="GO:0003987">
    <property type="term" value="F:acetate-CoA ligase activity"/>
    <property type="evidence" value="ECO:0007669"/>
    <property type="project" value="UniProtKB-UniRule"/>
</dbReference>
<evidence type="ECO:0000256" key="3">
    <source>
        <dbReference type="ARBA" id="ARBA00022598"/>
    </source>
</evidence>
<evidence type="ECO:0000256" key="1">
    <source>
        <dbReference type="ARBA" id="ARBA00006432"/>
    </source>
</evidence>
<feature type="domain" description="AMP-dependent synthetase/ligase" evidence="7">
    <location>
        <begin position="98"/>
        <end position="482"/>
    </location>
</feature>
<evidence type="ECO:0000256" key="4">
    <source>
        <dbReference type="ARBA" id="ARBA00022741"/>
    </source>
</evidence>
<dbReference type="InterPro" id="IPR025110">
    <property type="entry name" value="AMP-bd_C"/>
</dbReference>
<evidence type="ECO:0000259" key="9">
    <source>
        <dbReference type="Pfam" id="PF16177"/>
    </source>
</evidence>
<dbReference type="EMBL" id="CP000477">
    <property type="protein sequence ID" value="ABK14977.1"/>
    <property type="molecule type" value="Genomic_DNA"/>
</dbReference>
<dbReference type="InterPro" id="IPR032387">
    <property type="entry name" value="ACAS_N"/>
</dbReference>
<dbReference type="Gene3D" id="3.30.300.30">
    <property type="match status" value="1"/>
</dbReference>